<feature type="compositionally biased region" description="Low complexity" evidence="8">
    <location>
        <begin position="101"/>
        <end position="124"/>
    </location>
</feature>
<evidence type="ECO:0000256" key="7">
    <source>
        <dbReference type="ARBA" id="ARBA00023295"/>
    </source>
</evidence>
<name>A0A371CD60_YARLL</name>
<dbReference type="GO" id="GO:0009277">
    <property type="term" value="C:fungal-type cell wall"/>
    <property type="evidence" value="ECO:0007669"/>
    <property type="project" value="EnsemblFungi"/>
</dbReference>
<evidence type="ECO:0000313" key="9">
    <source>
        <dbReference type="EMBL" id="RDW28219.1"/>
    </source>
</evidence>
<keyword evidence="6 9" id="KW-0378">Hydrolase</keyword>
<accession>A0A371CD60</accession>
<feature type="region of interest" description="Disordered" evidence="8">
    <location>
        <begin position="1"/>
        <end position="125"/>
    </location>
</feature>
<evidence type="ECO:0000256" key="5">
    <source>
        <dbReference type="ARBA" id="ARBA00022729"/>
    </source>
</evidence>
<evidence type="ECO:0000256" key="6">
    <source>
        <dbReference type="ARBA" id="ARBA00022801"/>
    </source>
</evidence>
<feature type="compositionally biased region" description="Pro residues" evidence="8">
    <location>
        <begin position="70"/>
        <end position="84"/>
    </location>
</feature>
<comment type="subcellular location">
    <subcellularLocation>
        <location evidence="1">Secreted</location>
        <location evidence="1">Cell wall</location>
    </subcellularLocation>
</comment>
<dbReference type="InterPro" id="IPR050732">
    <property type="entry name" value="Beta-glucan_modifiers"/>
</dbReference>
<reference evidence="9 10" key="1">
    <citation type="submission" date="2018-07" db="EMBL/GenBank/DDBJ databases">
        <title>Draft Genome Assemblies for Five Robust Yarrowia lipolytica Strains Exhibiting High Lipid Production and Pentose Sugar Utilization and Sugar Alcohol Secretion from Undetoxified Lignocellulosic Biomass Hydrolysates.</title>
        <authorList>
            <consortium name="DOE Joint Genome Institute"/>
            <person name="Walker C."/>
            <person name="Ryu S."/>
            <person name="Na H."/>
            <person name="Zane M."/>
            <person name="LaButti K."/>
            <person name="Lipzen A."/>
            <person name="Haridas S."/>
            <person name="Barry K."/>
            <person name="Grigoriev I.V."/>
            <person name="Quarterman J."/>
            <person name="Slininger P."/>
            <person name="Dien B."/>
            <person name="Trinh C.T."/>
        </authorList>
    </citation>
    <scope>NUCLEOTIDE SEQUENCE [LARGE SCALE GENOMIC DNA]</scope>
    <source>
        <strain evidence="9 10">YB392</strain>
    </source>
</reference>
<organism evidence="9 10">
    <name type="scientific">Yarrowia lipolytica</name>
    <name type="common">Candida lipolytica</name>
    <dbReference type="NCBI Taxonomy" id="4952"/>
    <lineage>
        <taxon>Eukaryota</taxon>
        <taxon>Fungi</taxon>
        <taxon>Dikarya</taxon>
        <taxon>Ascomycota</taxon>
        <taxon>Saccharomycotina</taxon>
        <taxon>Dipodascomycetes</taxon>
        <taxon>Dipodascales</taxon>
        <taxon>Dipodascales incertae sedis</taxon>
        <taxon>Yarrowia</taxon>
    </lineage>
</organism>
<dbReference type="VEuPathDB" id="FungiDB:YALI0_E21109g"/>
<dbReference type="GO" id="GO:0071555">
    <property type="term" value="P:cell wall organization"/>
    <property type="evidence" value="ECO:0007669"/>
    <property type="project" value="TreeGrafter"/>
</dbReference>
<dbReference type="SUPFAM" id="SSF51445">
    <property type="entry name" value="(Trans)glycosidases"/>
    <property type="match status" value="1"/>
</dbReference>
<keyword evidence="4" id="KW-0964">Secreted</keyword>
<keyword evidence="5" id="KW-0732">Signal</keyword>
<comment type="similarity">
    <text evidence="2">Belongs to the glycosyl hydrolase 17 family.</text>
</comment>
<dbReference type="PANTHER" id="PTHR16631:SF24">
    <property type="entry name" value="FAMILY 17 GLUCOSIDASE SCW11-RELATED"/>
    <property type="match status" value="1"/>
</dbReference>
<dbReference type="GO" id="GO:0005576">
    <property type="term" value="C:extracellular region"/>
    <property type="evidence" value="ECO:0007669"/>
    <property type="project" value="TreeGrafter"/>
</dbReference>
<dbReference type="OMA" id="NIHPYFA"/>
<dbReference type="PROSITE" id="PS00587">
    <property type="entry name" value="GLYCOSYL_HYDROL_F17"/>
    <property type="match status" value="1"/>
</dbReference>
<dbReference type="GO" id="GO:0005975">
    <property type="term" value="P:carbohydrate metabolic process"/>
    <property type="evidence" value="ECO:0007669"/>
    <property type="project" value="InterPro"/>
</dbReference>
<evidence type="ECO:0000256" key="1">
    <source>
        <dbReference type="ARBA" id="ARBA00004191"/>
    </source>
</evidence>
<evidence type="ECO:0000256" key="8">
    <source>
        <dbReference type="SAM" id="MobiDB-lite"/>
    </source>
</evidence>
<dbReference type="FunFam" id="3.20.20.80:FF:000160">
    <property type="entry name" value="Probable beta-glucosidase btgE"/>
    <property type="match status" value="1"/>
</dbReference>
<dbReference type="GO" id="GO:0042973">
    <property type="term" value="F:glucan endo-1,3-beta-D-glucosidase activity"/>
    <property type="evidence" value="ECO:0007669"/>
    <property type="project" value="TreeGrafter"/>
</dbReference>
<dbReference type="Gene3D" id="3.20.20.80">
    <property type="entry name" value="Glycosidases"/>
    <property type="match status" value="2"/>
</dbReference>
<gene>
    <name evidence="9" type="ORF">B0I71DRAFT_77520</name>
</gene>
<dbReference type="EMBL" id="KZ858954">
    <property type="protein sequence ID" value="RDW28219.1"/>
    <property type="molecule type" value="Genomic_DNA"/>
</dbReference>
<feature type="compositionally biased region" description="Pro residues" evidence="8">
    <location>
        <begin position="14"/>
        <end position="63"/>
    </location>
</feature>
<evidence type="ECO:0000256" key="4">
    <source>
        <dbReference type="ARBA" id="ARBA00022525"/>
    </source>
</evidence>
<evidence type="ECO:0000256" key="2">
    <source>
        <dbReference type="ARBA" id="ARBA00008773"/>
    </source>
</evidence>
<dbReference type="InterPro" id="IPR000490">
    <property type="entry name" value="Glyco_hydro_17"/>
</dbReference>
<dbReference type="GO" id="GO:0009986">
    <property type="term" value="C:cell surface"/>
    <property type="evidence" value="ECO:0007669"/>
    <property type="project" value="TreeGrafter"/>
</dbReference>
<sequence>MAPAVTVTAGQEPAPAPAPQPEPTPAPAPAPAPSPAPAPGPESQVPPAPAPQPTEPAPAPQPNPVESSPAPQPTSQAPPAPPAPQTTSDAAPSPQPAPTTFSTSVIEPSSTSSSAAEATPTFTPNGILPYSLTYSPYNDDSSCKTMDEVMKDLKEIVAKGIKVIRVYGTDCGSVQTIEPAAKQLGLKINQGFWIGPDGVDSIDSGVQEFINWVQQNQAWGMIDSITVGNEAIIAGYVSPQQLLGKIGQVKSQLKAAGYQGQVTTAEPAVSYTTHPELCTGPELDYVGINSHAYFNPQQSPETAGQFALDEMALTQKTCNNKVVFVTETGYPSAGNTNGNNVPTPQNQEIAINSLLKALNGYGTFFTMYNDFWKAPGPYNVEQHFGIINILQ</sequence>
<dbReference type="InterPro" id="IPR017853">
    <property type="entry name" value="GH"/>
</dbReference>
<proteinExistence type="inferred from homology"/>
<dbReference type="VEuPathDB" id="FungiDB:YALI1_E25163g"/>
<dbReference type="AlphaFoldDB" id="A0A371CD60"/>
<dbReference type="PANTHER" id="PTHR16631">
    <property type="entry name" value="GLUCAN 1,3-BETA-GLUCOSIDASE"/>
    <property type="match status" value="1"/>
</dbReference>
<evidence type="ECO:0000313" key="10">
    <source>
        <dbReference type="Proteomes" id="UP000256601"/>
    </source>
</evidence>
<dbReference type="Proteomes" id="UP000256601">
    <property type="component" value="Unassembled WGS sequence"/>
</dbReference>
<evidence type="ECO:0000256" key="3">
    <source>
        <dbReference type="ARBA" id="ARBA00022512"/>
    </source>
</evidence>
<keyword evidence="3" id="KW-0134">Cell wall</keyword>
<keyword evidence="7" id="KW-0326">Glycosidase</keyword>
<protein>
    <submittedName>
        <fullName evidence="9">Glycoside hydrolase superfamily</fullName>
    </submittedName>
</protein>